<dbReference type="GO" id="GO:0009231">
    <property type="term" value="P:riboflavin biosynthetic process"/>
    <property type="evidence" value="ECO:0007669"/>
    <property type="project" value="TreeGrafter"/>
</dbReference>
<name>A0A1X0XZL5_MYCSI</name>
<organism evidence="6 7">
    <name type="scientific">Mycobacterium simiae</name>
    <name type="common">Mycobacterium habana</name>
    <dbReference type="NCBI Taxonomy" id="1784"/>
    <lineage>
        <taxon>Bacteria</taxon>
        <taxon>Bacillati</taxon>
        <taxon>Actinomycetota</taxon>
        <taxon>Actinomycetes</taxon>
        <taxon>Mycobacteriales</taxon>
        <taxon>Mycobacteriaceae</taxon>
        <taxon>Mycobacterium</taxon>
        <taxon>Mycobacterium simiae complex</taxon>
    </lineage>
</organism>
<evidence type="ECO:0000313" key="7">
    <source>
        <dbReference type="Proteomes" id="UP000193040"/>
    </source>
</evidence>
<dbReference type="Gene3D" id="3.40.50.10310">
    <property type="entry name" value="Creatininase"/>
    <property type="match status" value="1"/>
</dbReference>
<dbReference type="EMBL" id="MZZM01000024">
    <property type="protein sequence ID" value="ORJ58375.1"/>
    <property type="molecule type" value="Genomic_DNA"/>
</dbReference>
<keyword evidence="4" id="KW-0862">Zinc</keyword>
<protein>
    <submittedName>
        <fullName evidence="6">Creatininase</fullName>
    </submittedName>
</protein>
<dbReference type="InterPro" id="IPR024087">
    <property type="entry name" value="Creatininase-like_sf"/>
</dbReference>
<evidence type="ECO:0000256" key="4">
    <source>
        <dbReference type="ARBA" id="ARBA00022833"/>
    </source>
</evidence>
<keyword evidence="2" id="KW-0479">Metal-binding</keyword>
<evidence type="ECO:0000256" key="5">
    <source>
        <dbReference type="ARBA" id="ARBA00024029"/>
    </source>
</evidence>
<comment type="cofactor">
    <cofactor evidence="1">
        <name>Zn(2+)</name>
        <dbReference type="ChEBI" id="CHEBI:29105"/>
    </cofactor>
</comment>
<dbReference type="GO" id="GO:0016811">
    <property type="term" value="F:hydrolase activity, acting on carbon-nitrogen (but not peptide) bonds, in linear amides"/>
    <property type="evidence" value="ECO:0007669"/>
    <property type="project" value="TreeGrafter"/>
</dbReference>
<proteinExistence type="inferred from homology"/>
<dbReference type="Pfam" id="PF02633">
    <property type="entry name" value="Creatininase"/>
    <property type="match status" value="1"/>
</dbReference>
<comment type="caution">
    <text evidence="6">The sequence shown here is derived from an EMBL/GenBank/DDBJ whole genome shotgun (WGS) entry which is preliminary data.</text>
</comment>
<evidence type="ECO:0000256" key="2">
    <source>
        <dbReference type="ARBA" id="ARBA00022723"/>
    </source>
</evidence>
<gene>
    <name evidence="6" type="ORF">B5M45_18240</name>
</gene>
<accession>A0A1X0XZL5</accession>
<comment type="similarity">
    <text evidence="5">Belongs to the creatininase superfamily.</text>
</comment>
<evidence type="ECO:0000256" key="3">
    <source>
        <dbReference type="ARBA" id="ARBA00022801"/>
    </source>
</evidence>
<dbReference type="GO" id="GO:0046872">
    <property type="term" value="F:metal ion binding"/>
    <property type="evidence" value="ECO:0007669"/>
    <property type="project" value="UniProtKB-KW"/>
</dbReference>
<dbReference type="SUPFAM" id="SSF102215">
    <property type="entry name" value="Creatininase"/>
    <property type="match status" value="1"/>
</dbReference>
<dbReference type="InterPro" id="IPR003785">
    <property type="entry name" value="Creatininase/forma_Hydrolase"/>
</dbReference>
<dbReference type="AlphaFoldDB" id="A0A1X0XZL5"/>
<keyword evidence="7" id="KW-1185">Reference proteome</keyword>
<sequence>MRWGECTSTQIGRLELESCVGLVPVGATEQHGPHLPTDTDTRIAQAICDGAAARCAATMVLPAVSIGCSLGHGTAFPGTLSLFPEELARLLIRIAEWSARSGLRRLIFVNAHMGNVAALGVATDRLRFVRPDLKSTWLDWWTATPAITAEVMTDGADIHANRAETSLALHLFPELVDRTAMLDADDPDRTGALTFRYTAEVLSGNGVTGQPSRATASLGNTLFDAVVEAVVRKVLAGVSEEPPLARPLHATHALRFEEAIDGHG</sequence>
<dbReference type="PANTHER" id="PTHR35005:SF1">
    <property type="entry name" value="2-AMINO-5-FORMYLAMINO-6-RIBOSYLAMINOPYRIMIDIN-4(3H)-ONE 5'-MONOPHOSPHATE DEFORMYLASE"/>
    <property type="match status" value="1"/>
</dbReference>
<evidence type="ECO:0000313" key="6">
    <source>
        <dbReference type="EMBL" id="ORJ58375.1"/>
    </source>
</evidence>
<dbReference type="Proteomes" id="UP000193040">
    <property type="component" value="Unassembled WGS sequence"/>
</dbReference>
<dbReference type="PANTHER" id="PTHR35005">
    <property type="entry name" value="3-DEHYDRO-SCYLLO-INOSOSE HYDROLASE"/>
    <property type="match status" value="1"/>
</dbReference>
<evidence type="ECO:0000256" key="1">
    <source>
        <dbReference type="ARBA" id="ARBA00001947"/>
    </source>
</evidence>
<dbReference type="RefSeq" id="WP_061555659.1">
    <property type="nucleotide sequence ID" value="NZ_MZZM01000024.1"/>
</dbReference>
<reference evidence="6 7" key="1">
    <citation type="submission" date="2017-03" db="EMBL/GenBank/DDBJ databases">
        <title>Genomic insights into Mycobacterium simiae human colonization.</title>
        <authorList>
            <person name="Steffani J.L."/>
            <person name="Brunck M.E."/>
            <person name="Cruz E."/>
            <person name="Montiel R."/>
            <person name="Barona F."/>
        </authorList>
    </citation>
    <scope>NUCLEOTIDE SEQUENCE [LARGE SCALE GENOMIC DNA]</scope>
    <source>
        <strain evidence="6 7">MsiGto</strain>
    </source>
</reference>
<keyword evidence="3" id="KW-0378">Hydrolase</keyword>